<feature type="non-terminal residue" evidence="3">
    <location>
        <position position="1"/>
    </location>
</feature>
<dbReference type="GO" id="GO:0004803">
    <property type="term" value="F:transposase activity"/>
    <property type="evidence" value="ECO:0007669"/>
    <property type="project" value="TreeGrafter"/>
</dbReference>
<reference evidence="3" key="1">
    <citation type="journal article" date="2015" name="Nature">
        <title>Complex archaea that bridge the gap between prokaryotes and eukaryotes.</title>
        <authorList>
            <person name="Spang A."/>
            <person name="Saw J.H."/>
            <person name="Jorgensen S.L."/>
            <person name="Zaremba-Niedzwiedzka K."/>
            <person name="Martijn J."/>
            <person name="Lind A.E."/>
            <person name="van Eijk R."/>
            <person name="Schleper C."/>
            <person name="Guy L."/>
            <person name="Ettema T.J."/>
        </authorList>
    </citation>
    <scope>NUCLEOTIDE SEQUENCE</scope>
</reference>
<gene>
    <name evidence="3" type="ORF">LCGC14_3088770</name>
</gene>
<feature type="domain" description="Integrase catalytic" evidence="2">
    <location>
        <begin position="175"/>
        <end position="336"/>
    </location>
</feature>
<dbReference type="PANTHER" id="PTHR10948:SF23">
    <property type="entry name" value="TRANSPOSASE INSI FOR INSERTION SEQUENCE ELEMENT IS30A-RELATED"/>
    <property type="match status" value="1"/>
</dbReference>
<dbReference type="Pfam" id="PF13936">
    <property type="entry name" value="HTH_38"/>
    <property type="match status" value="1"/>
</dbReference>
<proteinExistence type="predicted"/>
<dbReference type="InterPro" id="IPR009057">
    <property type="entry name" value="Homeodomain-like_sf"/>
</dbReference>
<dbReference type="GO" id="GO:0032196">
    <property type="term" value="P:transposition"/>
    <property type="evidence" value="ECO:0007669"/>
    <property type="project" value="TreeGrafter"/>
</dbReference>
<organism evidence="3">
    <name type="scientific">marine sediment metagenome</name>
    <dbReference type="NCBI Taxonomy" id="412755"/>
    <lineage>
        <taxon>unclassified sequences</taxon>
        <taxon>metagenomes</taxon>
        <taxon>ecological metagenomes</taxon>
    </lineage>
</organism>
<dbReference type="SUPFAM" id="SSF46689">
    <property type="entry name" value="Homeodomain-like"/>
    <property type="match status" value="1"/>
</dbReference>
<dbReference type="Gene3D" id="3.30.420.10">
    <property type="entry name" value="Ribonuclease H-like superfamily/Ribonuclease H"/>
    <property type="match status" value="1"/>
</dbReference>
<dbReference type="InterPro" id="IPR051917">
    <property type="entry name" value="Transposase-Integrase"/>
</dbReference>
<accession>A0A0F8WB43</accession>
<dbReference type="GO" id="GO:0005829">
    <property type="term" value="C:cytosol"/>
    <property type="evidence" value="ECO:0007669"/>
    <property type="project" value="TreeGrafter"/>
</dbReference>
<comment type="caution">
    <text evidence="3">The sequence shown here is derived from an EMBL/GenBank/DDBJ whole genome shotgun (WGS) entry which is preliminary data.</text>
</comment>
<dbReference type="GO" id="GO:0015074">
    <property type="term" value="P:DNA integration"/>
    <property type="evidence" value="ECO:0007669"/>
    <property type="project" value="InterPro"/>
</dbReference>
<evidence type="ECO:0000313" key="3">
    <source>
        <dbReference type="EMBL" id="KKK54037.1"/>
    </source>
</evidence>
<dbReference type="PANTHER" id="PTHR10948">
    <property type="entry name" value="TRANSPOSASE"/>
    <property type="match status" value="1"/>
</dbReference>
<dbReference type="InterPro" id="IPR025246">
    <property type="entry name" value="IS30-like_HTH"/>
</dbReference>
<dbReference type="InterPro" id="IPR036397">
    <property type="entry name" value="RNaseH_sf"/>
</dbReference>
<dbReference type="InterPro" id="IPR012337">
    <property type="entry name" value="RNaseH-like_sf"/>
</dbReference>
<dbReference type="GO" id="GO:0006310">
    <property type="term" value="P:DNA recombination"/>
    <property type="evidence" value="ECO:0007669"/>
    <property type="project" value="UniProtKB-KW"/>
</dbReference>
<dbReference type="InterPro" id="IPR001584">
    <property type="entry name" value="Integrase_cat-core"/>
</dbReference>
<sequence>SLIFEVLKNINRCKMTKKSYCHLTMEQRYKIDALHKAGHKAPDIADQLNVNKSTLYRELKRNSSKRGCYNARSAHELSNEKKDRFSNNRKFSPAMERFIRDKLSNEQWSPEQIAGYCKQNDIPMVSHERIYQFIYQDKAEGGGLFKHLRVASKTYRKRYGSGKNKRNIIKDRVSIDQRPECINNKERVGDWEIDTIVGKGNKGAIVTIAERATAFVLIARLNGKNAMDLARAVVRLMAPFKDLVLSITSDNGTEFAMHKYIAEKLEAEFYFAHPYSSWERGLNEYTNKLIRQYIPKKTDFSNVNNQQIRDITMKLNSRPRKNLNFNSPGCIFLNSFDSKVALAS</sequence>
<evidence type="ECO:0000256" key="1">
    <source>
        <dbReference type="ARBA" id="ARBA00023172"/>
    </source>
</evidence>
<dbReference type="InterPro" id="IPR053392">
    <property type="entry name" value="Transposase_IS30-like"/>
</dbReference>
<keyword evidence="1" id="KW-0233">DNA recombination</keyword>
<dbReference type="GO" id="GO:0003676">
    <property type="term" value="F:nucleic acid binding"/>
    <property type="evidence" value="ECO:0007669"/>
    <property type="project" value="InterPro"/>
</dbReference>
<dbReference type="Gene3D" id="1.10.10.60">
    <property type="entry name" value="Homeodomain-like"/>
    <property type="match status" value="1"/>
</dbReference>
<dbReference type="SUPFAM" id="SSF53098">
    <property type="entry name" value="Ribonuclease H-like"/>
    <property type="match status" value="1"/>
</dbReference>
<protein>
    <recommendedName>
        <fullName evidence="2">Integrase catalytic domain-containing protein</fullName>
    </recommendedName>
</protein>
<dbReference type="PROSITE" id="PS50994">
    <property type="entry name" value="INTEGRASE"/>
    <property type="match status" value="1"/>
</dbReference>
<name>A0A0F8WB43_9ZZZZ</name>
<dbReference type="AlphaFoldDB" id="A0A0F8WB43"/>
<evidence type="ECO:0000259" key="2">
    <source>
        <dbReference type="PROSITE" id="PS50994"/>
    </source>
</evidence>
<dbReference type="EMBL" id="LAZR01066205">
    <property type="protein sequence ID" value="KKK54037.1"/>
    <property type="molecule type" value="Genomic_DNA"/>
</dbReference>
<dbReference type="NCBIfam" id="NF033563">
    <property type="entry name" value="transpos_IS30"/>
    <property type="match status" value="1"/>
</dbReference>